<feature type="compositionally biased region" description="Low complexity" evidence="1">
    <location>
        <begin position="13"/>
        <end position="28"/>
    </location>
</feature>
<feature type="compositionally biased region" description="Basic and acidic residues" evidence="1">
    <location>
        <begin position="273"/>
        <end position="282"/>
    </location>
</feature>
<feature type="compositionally biased region" description="Low complexity" evidence="1">
    <location>
        <begin position="43"/>
        <end position="55"/>
    </location>
</feature>
<reference evidence="4" key="2">
    <citation type="submission" date="2023-03" db="EMBL/GenBank/DDBJ databases">
        <authorList>
            <person name="Thuy-Boun P."/>
        </authorList>
    </citation>
    <scope>NUCLEOTIDE SEQUENCE</scope>
    <source>
        <strain evidence="4">F_SG_1</strain>
        <tissue evidence="4">Salivary glands</tissue>
    </source>
</reference>
<dbReference type="AlphaFoldDB" id="A0AAQ4DCW0"/>
<evidence type="ECO:0008006" key="6">
    <source>
        <dbReference type="Google" id="ProtNLM"/>
    </source>
</evidence>
<feature type="transmembrane region" description="Helical" evidence="2">
    <location>
        <begin position="147"/>
        <end position="166"/>
    </location>
</feature>
<keyword evidence="2" id="KW-0472">Membrane</keyword>
<feature type="compositionally biased region" description="Low complexity" evidence="1">
    <location>
        <begin position="81"/>
        <end position="94"/>
    </location>
</feature>
<keyword evidence="5" id="KW-1185">Reference proteome</keyword>
<accession>A0AAQ4DCW0</accession>
<feature type="region of interest" description="Disordered" evidence="1">
    <location>
        <begin position="193"/>
        <end position="290"/>
    </location>
</feature>
<dbReference type="EMBL" id="JARKHS020032285">
    <property type="protein sequence ID" value="KAK8760300.1"/>
    <property type="molecule type" value="Genomic_DNA"/>
</dbReference>
<gene>
    <name evidence="4" type="ORF">V5799_028433</name>
    <name evidence="3" type="ORF">V5799_028434</name>
</gene>
<evidence type="ECO:0000256" key="1">
    <source>
        <dbReference type="SAM" id="MobiDB-lite"/>
    </source>
</evidence>
<keyword evidence="2" id="KW-0812">Transmembrane</keyword>
<name>A0AAQ4DCW0_AMBAM</name>
<comment type="caution">
    <text evidence="4">The sequence shown here is derived from an EMBL/GenBank/DDBJ whole genome shotgun (WGS) entry which is preliminary data.</text>
</comment>
<feature type="non-terminal residue" evidence="4">
    <location>
        <position position="290"/>
    </location>
</feature>
<keyword evidence="2" id="KW-1133">Transmembrane helix</keyword>
<feature type="compositionally biased region" description="Polar residues" evidence="1">
    <location>
        <begin position="58"/>
        <end position="72"/>
    </location>
</feature>
<evidence type="ECO:0000313" key="3">
    <source>
        <dbReference type="EMBL" id="KAK8760299.1"/>
    </source>
</evidence>
<dbReference type="EMBL" id="JARKHS020032286">
    <property type="protein sequence ID" value="KAK8760299.1"/>
    <property type="molecule type" value="Genomic_DNA"/>
</dbReference>
<reference evidence="4 5" key="1">
    <citation type="journal article" date="2023" name="Arcadia Sci">
        <title>De novo assembly of a long-read Amblyomma americanum tick genome.</title>
        <authorList>
            <person name="Chou S."/>
            <person name="Poskanzer K.E."/>
            <person name="Rollins M."/>
            <person name="Thuy-Boun P.S."/>
        </authorList>
    </citation>
    <scope>NUCLEOTIDE SEQUENCE [LARGE SCALE GENOMIC DNA]</scope>
    <source>
        <strain evidence="4">F_SG_1</strain>
        <tissue evidence="4">Salivary glands</tissue>
    </source>
</reference>
<reference evidence="4" key="3">
    <citation type="submission" date="2024-02" db="EMBL/GenBank/DDBJ databases">
        <authorList>
            <person name="Mcdaniel E.A."/>
            <person name="Celebi F.M."/>
            <person name="Reiter T."/>
            <person name="Weiss E.C."/>
            <person name="Chou S."/>
        </authorList>
    </citation>
    <scope>NUCLEOTIDE SEQUENCE</scope>
    <source>
        <strain evidence="4">F_SG_1</strain>
        <tissue evidence="4">Salivary glands</tissue>
    </source>
</reference>
<evidence type="ECO:0000313" key="4">
    <source>
        <dbReference type="EMBL" id="KAK8760300.1"/>
    </source>
</evidence>
<protein>
    <recommendedName>
        <fullName evidence="6">Transmembrane protein</fullName>
    </recommendedName>
</protein>
<sequence length="290" mass="30501">MVAQNPLVASPEGSGTIVSSISSVYTTGAEDEESNAGTEAGQPAAPSSTASPAASLEVTRNSAKTSTASGVSSHLDEEFESTSGSAARTSGTSMTSLSISEEIKRFLRDVRGASSRRRVRAPIAGEEAEYRNAPPHRDSWRAMSRRYALLTLLSALLMLMLAGISADVYGTLYRGIKDRTAAAPFEDTVAALQPEAEGRGMPVVQPRWPSRPTARERDGGIDQSDAAEEAPEAESSAETAVPTEDERPPISTEIASGGGDETMAEPADVQEIMEGRKPDKDVASASLKSR</sequence>
<evidence type="ECO:0000313" key="5">
    <source>
        <dbReference type="Proteomes" id="UP001321473"/>
    </source>
</evidence>
<feature type="region of interest" description="Disordered" evidence="1">
    <location>
        <begin position="1"/>
        <end position="94"/>
    </location>
</feature>
<evidence type="ECO:0000256" key="2">
    <source>
        <dbReference type="SAM" id="Phobius"/>
    </source>
</evidence>
<organism evidence="4 5">
    <name type="scientific">Amblyomma americanum</name>
    <name type="common">Lone star tick</name>
    <dbReference type="NCBI Taxonomy" id="6943"/>
    <lineage>
        <taxon>Eukaryota</taxon>
        <taxon>Metazoa</taxon>
        <taxon>Ecdysozoa</taxon>
        <taxon>Arthropoda</taxon>
        <taxon>Chelicerata</taxon>
        <taxon>Arachnida</taxon>
        <taxon>Acari</taxon>
        <taxon>Parasitiformes</taxon>
        <taxon>Ixodida</taxon>
        <taxon>Ixodoidea</taxon>
        <taxon>Ixodidae</taxon>
        <taxon>Amblyomminae</taxon>
        <taxon>Amblyomma</taxon>
    </lineage>
</organism>
<feature type="compositionally biased region" description="Low complexity" evidence="1">
    <location>
        <begin position="233"/>
        <end position="242"/>
    </location>
</feature>
<dbReference type="Proteomes" id="UP001321473">
    <property type="component" value="Unassembled WGS sequence"/>
</dbReference>
<proteinExistence type="predicted"/>